<organism evidence="1 2">
    <name type="scientific">Dermatophilus congolensis</name>
    <dbReference type="NCBI Taxonomy" id="1863"/>
    <lineage>
        <taxon>Bacteria</taxon>
        <taxon>Bacillati</taxon>
        <taxon>Actinomycetota</taxon>
        <taxon>Actinomycetes</taxon>
        <taxon>Micrococcales</taxon>
        <taxon>Dermatophilaceae</taxon>
        <taxon>Dermatophilus</taxon>
    </lineage>
</organism>
<accession>A0AA46GZK7</accession>
<evidence type="ECO:0000313" key="1">
    <source>
        <dbReference type="EMBL" id="STD03762.1"/>
    </source>
</evidence>
<reference evidence="1 2" key="1">
    <citation type="submission" date="2018-06" db="EMBL/GenBank/DDBJ databases">
        <authorList>
            <consortium name="Pathogen Informatics"/>
            <person name="Doyle S."/>
        </authorList>
    </citation>
    <scope>NUCLEOTIDE SEQUENCE [LARGE SCALE GENOMIC DNA]</scope>
    <source>
        <strain evidence="1 2">NCTC7915</strain>
    </source>
</reference>
<dbReference type="AlphaFoldDB" id="A0AA46GZK7"/>
<comment type="caution">
    <text evidence="1">The sequence shown here is derived from an EMBL/GenBank/DDBJ whole genome shotgun (WGS) entry which is preliminary data.</text>
</comment>
<proteinExistence type="predicted"/>
<gene>
    <name evidence="1" type="ORF">NCTC7915_00144</name>
</gene>
<dbReference type="Proteomes" id="UP000254118">
    <property type="component" value="Unassembled WGS sequence"/>
</dbReference>
<evidence type="ECO:0000313" key="2">
    <source>
        <dbReference type="Proteomes" id="UP000254118"/>
    </source>
</evidence>
<name>A0AA46GZK7_9MICO</name>
<protein>
    <submittedName>
        <fullName evidence="1">Uncharacterized protein</fullName>
    </submittedName>
</protein>
<dbReference type="EMBL" id="UFYA01000001">
    <property type="protein sequence ID" value="STD03762.1"/>
    <property type="molecule type" value="Genomic_DNA"/>
</dbReference>
<sequence>MGATKLAAPTITCHLQAVSGGEVSCADAGVEAICGTALVLSGTVANVIPVAAVSSMAVSALKATFVTALGGVTMSISPPAGPGVFTPSRHFTVPYRCCWVVAGAQAR</sequence>